<dbReference type="Gene3D" id="1.10.15.40">
    <property type="entry name" value="Electron transport complex subunit B, putative Fe-S cluster"/>
    <property type="match status" value="1"/>
</dbReference>
<dbReference type="GO" id="GO:0051539">
    <property type="term" value="F:4 iron, 4 sulfur cluster binding"/>
    <property type="evidence" value="ECO:0007669"/>
    <property type="project" value="UniProtKB-KW"/>
</dbReference>
<dbReference type="RefSeq" id="WP_150040972.1">
    <property type="nucleotide sequence ID" value="NZ_OW485601.1"/>
</dbReference>
<sequence>MVQEQGPELPGLDCGVCGYRSCDALARQLADRPDLIRRCINLSEERMAPTVAGLAGAGASPVQDAAELTWQDSLGRGFDFYLEHFPEDPGPREIILPHNPMLTREMEVAVGDLMIGRPLGMSCGCPITHCGVVMDVDARTGVIVWCVTGPLGPRESGFKDIGYYIAEGYEGLVRQTRADIRIGMRYFFQPRMCMLQWRHSGLVNYANRGKDGLQIRLEGLWIG</sequence>
<proteinExistence type="predicted"/>
<evidence type="ECO:0000256" key="2">
    <source>
        <dbReference type="ARBA" id="ARBA00022723"/>
    </source>
</evidence>
<feature type="domain" description="4Fe-4S" evidence="5">
    <location>
        <begin position="1"/>
        <end position="56"/>
    </location>
</feature>
<dbReference type="PROSITE" id="PS51656">
    <property type="entry name" value="4FE4S"/>
    <property type="match status" value="1"/>
</dbReference>
<keyword evidence="1" id="KW-0004">4Fe-4S</keyword>
<keyword evidence="3" id="KW-0408">Iron</keyword>
<dbReference type="AlphaFoldDB" id="A0A5M6IUL9"/>
<accession>A0A5M6IUL9</accession>
<dbReference type="Pfam" id="PF04060">
    <property type="entry name" value="FeS"/>
    <property type="match status" value="1"/>
</dbReference>
<dbReference type="OrthoDB" id="9789936at2"/>
<evidence type="ECO:0000256" key="1">
    <source>
        <dbReference type="ARBA" id="ARBA00022485"/>
    </source>
</evidence>
<evidence type="ECO:0000256" key="4">
    <source>
        <dbReference type="ARBA" id="ARBA00023014"/>
    </source>
</evidence>
<dbReference type="EMBL" id="VWPK01000016">
    <property type="protein sequence ID" value="KAA5611962.1"/>
    <property type="molecule type" value="Genomic_DNA"/>
</dbReference>
<evidence type="ECO:0000259" key="5">
    <source>
        <dbReference type="PROSITE" id="PS51656"/>
    </source>
</evidence>
<name>A0A5M6IUL9_9PROT</name>
<keyword evidence="7" id="KW-1185">Reference proteome</keyword>
<evidence type="ECO:0000313" key="7">
    <source>
        <dbReference type="Proteomes" id="UP000325255"/>
    </source>
</evidence>
<evidence type="ECO:0000313" key="6">
    <source>
        <dbReference type="EMBL" id="KAA5611962.1"/>
    </source>
</evidence>
<keyword evidence="4" id="KW-0411">Iron-sulfur</keyword>
<reference evidence="6 7" key="1">
    <citation type="submission" date="2019-09" db="EMBL/GenBank/DDBJ databases">
        <title>Genome sequence of Rhodovastum atsumiense, a diverse member of the Acetobacteraceae family of non-sulfur purple photosynthetic bacteria.</title>
        <authorList>
            <person name="Meyer T."/>
            <person name="Kyndt J."/>
        </authorList>
    </citation>
    <scope>NUCLEOTIDE SEQUENCE [LARGE SCALE GENOMIC DNA]</scope>
    <source>
        <strain evidence="6 7">DSM 21279</strain>
    </source>
</reference>
<dbReference type="Proteomes" id="UP000325255">
    <property type="component" value="Unassembled WGS sequence"/>
</dbReference>
<dbReference type="InterPro" id="IPR007202">
    <property type="entry name" value="4Fe-4S_dom"/>
</dbReference>
<dbReference type="GO" id="GO:0046872">
    <property type="term" value="F:metal ion binding"/>
    <property type="evidence" value="ECO:0007669"/>
    <property type="project" value="UniProtKB-KW"/>
</dbReference>
<protein>
    <submittedName>
        <fullName evidence="6">Fe-S cluster protein</fullName>
    </submittedName>
</protein>
<organism evidence="6 7">
    <name type="scientific">Rhodovastum atsumiense</name>
    <dbReference type="NCBI Taxonomy" id="504468"/>
    <lineage>
        <taxon>Bacteria</taxon>
        <taxon>Pseudomonadati</taxon>
        <taxon>Pseudomonadota</taxon>
        <taxon>Alphaproteobacteria</taxon>
        <taxon>Acetobacterales</taxon>
        <taxon>Acetobacteraceae</taxon>
        <taxon>Rhodovastum</taxon>
    </lineage>
</organism>
<evidence type="ECO:0000256" key="3">
    <source>
        <dbReference type="ARBA" id="ARBA00023004"/>
    </source>
</evidence>
<keyword evidence="2" id="KW-0479">Metal-binding</keyword>
<comment type="caution">
    <text evidence="6">The sequence shown here is derived from an EMBL/GenBank/DDBJ whole genome shotgun (WGS) entry which is preliminary data.</text>
</comment>
<gene>
    <name evidence="6" type="ORF">F1189_11930</name>
</gene>